<sequence length="106" mass="11024">MDKEIPCLIGDDVTIGHGAILHSCTIGDGALIGMGAILLTGSVIGENAVVAAGTLVREGQEIPPGAVAMGVPAKVRREATEAELERVRRGKDDYVLRGKLMQKSTS</sequence>
<dbReference type="SUPFAM" id="SSF51161">
    <property type="entry name" value="Trimeric LpxA-like enzymes"/>
    <property type="match status" value="1"/>
</dbReference>
<gene>
    <name evidence="1" type="ORF">GBAR_LOCUS21989</name>
</gene>
<dbReference type="InterPro" id="IPR011004">
    <property type="entry name" value="Trimer_LpxA-like_sf"/>
</dbReference>
<accession>A0AA35T0I0</accession>
<dbReference type="InterPro" id="IPR047324">
    <property type="entry name" value="LbH_gamma_CA-like"/>
</dbReference>
<name>A0AA35T0I0_GEOBA</name>
<dbReference type="PANTHER" id="PTHR13061">
    <property type="entry name" value="DYNACTIN SUBUNIT P25"/>
    <property type="match status" value="1"/>
</dbReference>
<dbReference type="Pfam" id="PF00132">
    <property type="entry name" value="Hexapep"/>
    <property type="match status" value="1"/>
</dbReference>
<dbReference type="Gene3D" id="2.160.10.10">
    <property type="entry name" value="Hexapeptide repeat proteins"/>
    <property type="match status" value="1"/>
</dbReference>
<dbReference type="EMBL" id="CASHTH010003044">
    <property type="protein sequence ID" value="CAI8039525.1"/>
    <property type="molecule type" value="Genomic_DNA"/>
</dbReference>
<reference evidence="1" key="1">
    <citation type="submission" date="2023-03" db="EMBL/GenBank/DDBJ databases">
        <authorList>
            <person name="Steffen K."/>
            <person name="Cardenas P."/>
        </authorList>
    </citation>
    <scope>NUCLEOTIDE SEQUENCE</scope>
</reference>
<dbReference type="InterPro" id="IPR050484">
    <property type="entry name" value="Transf_Hexapept/Carb_Anhydrase"/>
</dbReference>
<dbReference type="AlphaFoldDB" id="A0AA35T0I0"/>
<evidence type="ECO:0000313" key="2">
    <source>
        <dbReference type="Proteomes" id="UP001174909"/>
    </source>
</evidence>
<dbReference type="CDD" id="cd04645">
    <property type="entry name" value="LbH_gamma_CA_like"/>
    <property type="match status" value="1"/>
</dbReference>
<protein>
    <submittedName>
        <fullName evidence="1">Uncharacterized protein MJ0304</fullName>
    </submittedName>
</protein>
<dbReference type="PANTHER" id="PTHR13061:SF29">
    <property type="entry name" value="GAMMA CARBONIC ANHYDRASE-LIKE 1, MITOCHONDRIAL-RELATED"/>
    <property type="match status" value="1"/>
</dbReference>
<comment type="caution">
    <text evidence="1">The sequence shown here is derived from an EMBL/GenBank/DDBJ whole genome shotgun (WGS) entry which is preliminary data.</text>
</comment>
<evidence type="ECO:0000313" key="1">
    <source>
        <dbReference type="EMBL" id="CAI8039525.1"/>
    </source>
</evidence>
<dbReference type="InterPro" id="IPR001451">
    <property type="entry name" value="Hexapep"/>
</dbReference>
<organism evidence="1 2">
    <name type="scientific">Geodia barretti</name>
    <name type="common">Barrett's horny sponge</name>
    <dbReference type="NCBI Taxonomy" id="519541"/>
    <lineage>
        <taxon>Eukaryota</taxon>
        <taxon>Metazoa</taxon>
        <taxon>Porifera</taxon>
        <taxon>Demospongiae</taxon>
        <taxon>Heteroscleromorpha</taxon>
        <taxon>Tetractinellida</taxon>
        <taxon>Astrophorina</taxon>
        <taxon>Geodiidae</taxon>
        <taxon>Geodia</taxon>
    </lineage>
</organism>
<keyword evidence="2" id="KW-1185">Reference proteome</keyword>
<proteinExistence type="predicted"/>
<dbReference type="Proteomes" id="UP001174909">
    <property type="component" value="Unassembled WGS sequence"/>
</dbReference>